<feature type="DNA-binding region" description="H-T-H motif" evidence="4">
    <location>
        <begin position="32"/>
        <end position="51"/>
    </location>
</feature>
<dbReference type="AlphaFoldDB" id="A0A2T4ULK9"/>
<evidence type="ECO:0000256" key="4">
    <source>
        <dbReference type="PROSITE-ProRule" id="PRU00335"/>
    </source>
</evidence>
<dbReference type="InterPro" id="IPR036271">
    <property type="entry name" value="Tet_transcr_reg_TetR-rel_C_sf"/>
</dbReference>
<dbReference type="InterPro" id="IPR001647">
    <property type="entry name" value="HTH_TetR"/>
</dbReference>
<dbReference type="SUPFAM" id="SSF46689">
    <property type="entry name" value="Homeodomain-like"/>
    <property type="match status" value="1"/>
</dbReference>
<dbReference type="SUPFAM" id="SSF48498">
    <property type="entry name" value="Tetracyclin repressor-like, C-terminal domain"/>
    <property type="match status" value="1"/>
</dbReference>
<evidence type="ECO:0000256" key="2">
    <source>
        <dbReference type="ARBA" id="ARBA00023125"/>
    </source>
</evidence>
<reference evidence="6 7" key="1">
    <citation type="submission" date="2018-03" db="EMBL/GenBank/DDBJ databases">
        <title>Aquarubrobacter algicola gen. nov., sp. nov., a novel actinobacterium isolated from shallow eutrophic lake during the end of cyanobacterial harmful algal blooms.</title>
        <authorList>
            <person name="Chun S.J."/>
        </authorList>
    </citation>
    <scope>NUCLEOTIDE SEQUENCE [LARGE SCALE GENOMIC DNA]</scope>
    <source>
        <strain evidence="6 7">Seoho-28</strain>
    </source>
</reference>
<dbReference type="InterPro" id="IPR050109">
    <property type="entry name" value="HTH-type_TetR-like_transc_reg"/>
</dbReference>
<dbReference type="EMBL" id="PYYB01000001">
    <property type="protein sequence ID" value="PTL60084.1"/>
    <property type="molecule type" value="Genomic_DNA"/>
</dbReference>
<dbReference type="PANTHER" id="PTHR30055">
    <property type="entry name" value="HTH-TYPE TRANSCRIPTIONAL REGULATOR RUTR"/>
    <property type="match status" value="1"/>
</dbReference>
<evidence type="ECO:0000313" key="6">
    <source>
        <dbReference type="EMBL" id="PTL60084.1"/>
    </source>
</evidence>
<keyword evidence="1" id="KW-0805">Transcription regulation</keyword>
<dbReference type="PANTHER" id="PTHR30055:SF220">
    <property type="entry name" value="TETR-FAMILY REGULATORY PROTEIN"/>
    <property type="match status" value="1"/>
</dbReference>
<dbReference type="Pfam" id="PF13305">
    <property type="entry name" value="TetR_C_33"/>
    <property type="match status" value="1"/>
</dbReference>
<dbReference type="InterPro" id="IPR009057">
    <property type="entry name" value="Homeodomain-like_sf"/>
</dbReference>
<feature type="domain" description="HTH tetR-type" evidence="5">
    <location>
        <begin position="9"/>
        <end position="69"/>
    </location>
</feature>
<comment type="caution">
    <text evidence="6">The sequence shown here is derived from an EMBL/GenBank/DDBJ whole genome shotgun (WGS) entry which is preliminary data.</text>
</comment>
<gene>
    <name evidence="6" type="ORF">C7Y72_10725</name>
</gene>
<keyword evidence="3" id="KW-0804">Transcription</keyword>
<dbReference type="Pfam" id="PF00440">
    <property type="entry name" value="TetR_N"/>
    <property type="match status" value="1"/>
</dbReference>
<evidence type="ECO:0000313" key="7">
    <source>
        <dbReference type="Proteomes" id="UP000240739"/>
    </source>
</evidence>
<proteinExistence type="predicted"/>
<organism evidence="6 7">
    <name type="scientific">Paraconexibacter algicola</name>
    <dbReference type="NCBI Taxonomy" id="2133960"/>
    <lineage>
        <taxon>Bacteria</taxon>
        <taxon>Bacillati</taxon>
        <taxon>Actinomycetota</taxon>
        <taxon>Thermoleophilia</taxon>
        <taxon>Solirubrobacterales</taxon>
        <taxon>Paraconexibacteraceae</taxon>
        <taxon>Paraconexibacter</taxon>
    </lineage>
</organism>
<keyword evidence="7" id="KW-1185">Reference proteome</keyword>
<dbReference type="InterPro" id="IPR025996">
    <property type="entry name" value="MT1864/Rv1816-like_C"/>
</dbReference>
<accession>A0A2T4ULK9</accession>
<protein>
    <submittedName>
        <fullName evidence="6">TetR family transcriptional regulator</fullName>
    </submittedName>
</protein>
<evidence type="ECO:0000259" key="5">
    <source>
        <dbReference type="PROSITE" id="PS50977"/>
    </source>
</evidence>
<dbReference type="Proteomes" id="UP000240739">
    <property type="component" value="Unassembled WGS sequence"/>
</dbReference>
<dbReference type="OrthoDB" id="3173376at2"/>
<sequence>MATRPYHHGNLREELLDRALDTVRDRGVAALSLREVARDAGVSHAAPRRHFPDRQALLDGLAQRGFERLRTTLEAAAGDGRGPYAARLERVAQAYVGFAVRDAALLELMFAAKKLDPDGPLHEAAEQAFAVMLELLAEGRVDGELAGAVDDAVAVLFPLLHGLASLAGAGMLETDDLDATVATALRGALTGLRPR</sequence>
<evidence type="ECO:0000256" key="1">
    <source>
        <dbReference type="ARBA" id="ARBA00023015"/>
    </source>
</evidence>
<name>A0A2T4ULK9_9ACTN</name>
<dbReference type="GO" id="GO:0000976">
    <property type="term" value="F:transcription cis-regulatory region binding"/>
    <property type="evidence" value="ECO:0007669"/>
    <property type="project" value="TreeGrafter"/>
</dbReference>
<dbReference type="RefSeq" id="WP_107568729.1">
    <property type="nucleotide sequence ID" value="NZ_PYYB01000001.1"/>
</dbReference>
<keyword evidence="2 4" id="KW-0238">DNA-binding</keyword>
<dbReference type="Gene3D" id="1.10.357.10">
    <property type="entry name" value="Tetracycline Repressor, domain 2"/>
    <property type="match status" value="1"/>
</dbReference>
<evidence type="ECO:0000256" key="3">
    <source>
        <dbReference type="ARBA" id="ARBA00023163"/>
    </source>
</evidence>
<dbReference type="GO" id="GO:0003700">
    <property type="term" value="F:DNA-binding transcription factor activity"/>
    <property type="evidence" value="ECO:0007669"/>
    <property type="project" value="TreeGrafter"/>
</dbReference>
<dbReference type="PROSITE" id="PS50977">
    <property type="entry name" value="HTH_TETR_2"/>
    <property type="match status" value="1"/>
</dbReference>